<dbReference type="SMART" id="SM00129">
    <property type="entry name" value="KISc"/>
    <property type="match status" value="1"/>
</dbReference>
<dbReference type="PRINTS" id="PR00380">
    <property type="entry name" value="KINESINHEAVY"/>
</dbReference>
<feature type="region of interest" description="Disordered" evidence="1">
    <location>
        <begin position="28"/>
        <end position="98"/>
    </location>
</feature>
<dbReference type="OrthoDB" id="3176171at2759"/>
<organism evidence="3 4">
    <name type="scientific">Exidia glandulosa HHB12029</name>
    <dbReference type="NCBI Taxonomy" id="1314781"/>
    <lineage>
        <taxon>Eukaryota</taxon>
        <taxon>Fungi</taxon>
        <taxon>Dikarya</taxon>
        <taxon>Basidiomycota</taxon>
        <taxon>Agaricomycotina</taxon>
        <taxon>Agaricomycetes</taxon>
        <taxon>Auriculariales</taxon>
        <taxon>Exidiaceae</taxon>
        <taxon>Exidia</taxon>
    </lineage>
</organism>
<keyword evidence="3" id="KW-0378">Hydrolase</keyword>
<proteinExistence type="predicted"/>
<dbReference type="EMBL" id="KV425950">
    <property type="protein sequence ID" value="KZV95916.1"/>
    <property type="molecule type" value="Genomic_DNA"/>
</dbReference>
<dbReference type="GO" id="GO:0005874">
    <property type="term" value="C:microtubule"/>
    <property type="evidence" value="ECO:0007669"/>
    <property type="project" value="TreeGrafter"/>
</dbReference>
<sequence length="295" mass="32596">MGYWKITDLCSPSAQPVYRTRRNVVVRTGPTDGLPSADVSRVQPASQAGNMDTSPLSSLMRDSSQEPAQRVAGRSSAPHTPGSWLDADDAPAPPLARRPKARVCKNAYNLSTPPVDPIDDAEVVARKKVNIMEDKSPDELQALITRCLSHRRLSATLKNPRSSRSHAMLTIWVKNRILPQLDDGLAGSEGYDDAKHPMRQLMDESRETNKSLMALKDCVRARARATEADTFVHVPYRTNKLTLLLKTLFDLESRQQPRTLVIAQVSPHMRDAHHSASRTGDAQEEALAVLTVRAP</sequence>
<name>A0A165K7H9_EXIGL</name>
<dbReference type="InterPro" id="IPR036961">
    <property type="entry name" value="Kinesin_motor_dom_sf"/>
</dbReference>
<dbReference type="GO" id="GO:0016887">
    <property type="term" value="F:ATP hydrolysis activity"/>
    <property type="evidence" value="ECO:0007669"/>
    <property type="project" value="TreeGrafter"/>
</dbReference>
<dbReference type="GO" id="GO:0005524">
    <property type="term" value="F:ATP binding"/>
    <property type="evidence" value="ECO:0007669"/>
    <property type="project" value="InterPro"/>
</dbReference>
<dbReference type="GO" id="GO:0007018">
    <property type="term" value="P:microtubule-based movement"/>
    <property type="evidence" value="ECO:0007669"/>
    <property type="project" value="InterPro"/>
</dbReference>
<gene>
    <name evidence="3" type="ORF">EXIGLDRAFT_747962</name>
</gene>
<dbReference type="InterPro" id="IPR001752">
    <property type="entry name" value="Kinesin_motor_dom"/>
</dbReference>
<evidence type="ECO:0000313" key="3">
    <source>
        <dbReference type="EMBL" id="KZV95916.1"/>
    </source>
</evidence>
<dbReference type="PANTHER" id="PTHR24115">
    <property type="entry name" value="KINESIN-RELATED"/>
    <property type="match status" value="1"/>
</dbReference>
<dbReference type="InterPro" id="IPR027417">
    <property type="entry name" value="P-loop_NTPase"/>
</dbReference>
<reference evidence="3 4" key="1">
    <citation type="journal article" date="2016" name="Mol. Biol. Evol.">
        <title>Comparative Genomics of Early-Diverging Mushroom-Forming Fungi Provides Insights into the Origins of Lignocellulose Decay Capabilities.</title>
        <authorList>
            <person name="Nagy L.G."/>
            <person name="Riley R."/>
            <person name="Tritt A."/>
            <person name="Adam C."/>
            <person name="Daum C."/>
            <person name="Floudas D."/>
            <person name="Sun H."/>
            <person name="Yadav J.S."/>
            <person name="Pangilinan J."/>
            <person name="Larsson K.H."/>
            <person name="Matsuura K."/>
            <person name="Barry K."/>
            <person name="Labutti K."/>
            <person name="Kuo R."/>
            <person name="Ohm R.A."/>
            <person name="Bhattacharya S.S."/>
            <person name="Shirouzu T."/>
            <person name="Yoshinaga Y."/>
            <person name="Martin F.M."/>
            <person name="Grigoriev I.V."/>
            <person name="Hibbett D.S."/>
        </authorList>
    </citation>
    <scope>NUCLEOTIDE SEQUENCE [LARGE SCALE GENOMIC DNA]</scope>
    <source>
        <strain evidence="3 4">HHB12029</strain>
    </source>
</reference>
<dbReference type="GO" id="GO:0005871">
    <property type="term" value="C:kinesin complex"/>
    <property type="evidence" value="ECO:0007669"/>
    <property type="project" value="TreeGrafter"/>
</dbReference>
<evidence type="ECO:0000256" key="1">
    <source>
        <dbReference type="SAM" id="MobiDB-lite"/>
    </source>
</evidence>
<dbReference type="Pfam" id="PF00225">
    <property type="entry name" value="Kinesin"/>
    <property type="match status" value="1"/>
</dbReference>
<evidence type="ECO:0000259" key="2">
    <source>
        <dbReference type="SMART" id="SM00129"/>
    </source>
</evidence>
<accession>A0A165K7H9</accession>
<protein>
    <submittedName>
        <fullName evidence="3">p-loop containing nucleoside triphosphate hydrolase protein</fullName>
    </submittedName>
</protein>
<dbReference type="SUPFAM" id="SSF52540">
    <property type="entry name" value="P-loop containing nucleoside triphosphate hydrolases"/>
    <property type="match status" value="1"/>
</dbReference>
<dbReference type="Proteomes" id="UP000077266">
    <property type="component" value="Unassembled WGS sequence"/>
</dbReference>
<keyword evidence="4" id="KW-1185">Reference proteome</keyword>
<dbReference type="GO" id="GO:0008017">
    <property type="term" value="F:microtubule binding"/>
    <property type="evidence" value="ECO:0007669"/>
    <property type="project" value="InterPro"/>
</dbReference>
<dbReference type="Gene3D" id="3.40.850.10">
    <property type="entry name" value="Kinesin motor domain"/>
    <property type="match status" value="1"/>
</dbReference>
<dbReference type="AlphaFoldDB" id="A0A165K7H9"/>
<dbReference type="STRING" id="1314781.A0A165K7H9"/>
<dbReference type="InParanoid" id="A0A165K7H9"/>
<dbReference type="InterPro" id="IPR027640">
    <property type="entry name" value="Kinesin-like_fam"/>
</dbReference>
<evidence type="ECO:0000313" key="4">
    <source>
        <dbReference type="Proteomes" id="UP000077266"/>
    </source>
</evidence>
<dbReference type="GO" id="GO:0003777">
    <property type="term" value="F:microtubule motor activity"/>
    <property type="evidence" value="ECO:0007669"/>
    <property type="project" value="InterPro"/>
</dbReference>
<feature type="domain" description="Kinesin motor" evidence="2">
    <location>
        <begin position="19"/>
        <end position="285"/>
    </location>
</feature>
<dbReference type="PANTHER" id="PTHR24115:SF799">
    <property type="entry name" value="KINESIN-LIKE PROTEIN"/>
    <property type="match status" value="1"/>
</dbReference>
<feature type="compositionally biased region" description="Polar residues" evidence="1">
    <location>
        <begin position="43"/>
        <end position="67"/>
    </location>
</feature>